<organism evidence="6 7">
    <name type="scientific">Sordaria brevicollis</name>
    <dbReference type="NCBI Taxonomy" id="83679"/>
    <lineage>
        <taxon>Eukaryota</taxon>
        <taxon>Fungi</taxon>
        <taxon>Dikarya</taxon>
        <taxon>Ascomycota</taxon>
        <taxon>Pezizomycotina</taxon>
        <taxon>Sordariomycetes</taxon>
        <taxon>Sordariomycetidae</taxon>
        <taxon>Sordariales</taxon>
        <taxon>Sordariaceae</taxon>
        <taxon>Sordaria</taxon>
    </lineage>
</organism>
<dbReference type="Proteomes" id="UP001281003">
    <property type="component" value="Unassembled WGS sequence"/>
</dbReference>
<reference evidence="6" key="1">
    <citation type="journal article" date="2023" name="Mol. Phylogenet. Evol.">
        <title>Genome-scale phylogeny and comparative genomics of the fungal order Sordariales.</title>
        <authorList>
            <person name="Hensen N."/>
            <person name="Bonometti L."/>
            <person name="Westerberg I."/>
            <person name="Brannstrom I.O."/>
            <person name="Guillou S."/>
            <person name="Cros-Aarteil S."/>
            <person name="Calhoun S."/>
            <person name="Haridas S."/>
            <person name="Kuo A."/>
            <person name="Mondo S."/>
            <person name="Pangilinan J."/>
            <person name="Riley R."/>
            <person name="LaButti K."/>
            <person name="Andreopoulos B."/>
            <person name="Lipzen A."/>
            <person name="Chen C."/>
            <person name="Yan M."/>
            <person name="Daum C."/>
            <person name="Ng V."/>
            <person name="Clum A."/>
            <person name="Steindorff A."/>
            <person name="Ohm R.A."/>
            <person name="Martin F."/>
            <person name="Silar P."/>
            <person name="Natvig D.O."/>
            <person name="Lalanne C."/>
            <person name="Gautier V."/>
            <person name="Ament-Velasquez S.L."/>
            <person name="Kruys A."/>
            <person name="Hutchinson M.I."/>
            <person name="Powell A.J."/>
            <person name="Barry K."/>
            <person name="Miller A.N."/>
            <person name="Grigoriev I.V."/>
            <person name="Debuchy R."/>
            <person name="Gladieux P."/>
            <person name="Hiltunen Thoren M."/>
            <person name="Johannesson H."/>
        </authorList>
    </citation>
    <scope>NUCLEOTIDE SEQUENCE</scope>
    <source>
        <strain evidence="6">FGSC 1904</strain>
    </source>
</reference>
<protein>
    <recommendedName>
        <fullName evidence="5">MYND-type domain-containing protein</fullName>
    </recommendedName>
</protein>
<dbReference type="AlphaFoldDB" id="A0AAE0PM13"/>
<sequence length="935" mass="104504">MYKKMFWHEYEDLSVAMGHLTLSDDNNVTDHGAVERKRNRKFYTPASFAAFLKFIKSRVQVDNWTATIGAVLGLVEGEPRRQPAQDDNKPQAVEYAEELKAWLHMLNVYTPAAWPASYNARNSVQSMDRLWQLRKWPNIPPVMCVTVVVPGKELMVVDKLERDSLSVGRLSYVECLIQSTPGDEKSCHRFAAVQLGYGTIKTPPEMGPGSRVRFQTLRPPGLEGNHDLMMSFMVPTSLLLHRDAKKAVVKIQFRQTPNVEHYRLRLGPELTIYETPLHNYDQVVITRYLPRLTGTPNVHEFPATPPPPDLQASTTIEGAIDNETDGITSMTAHIHFTSPELNTRLASGYKVHYRAISPCTYLITIKGALIERHYDNMPTTDTVEVDKLKETLSPSILIPEQMSELESSFLFSFPLLSDPTITPVDITVPKSSEDTTSNNNILSLTIITIAPESYRERIAFPSWVYPVYRPPLLPLSLPSSSSTGTESTDNTGTLILMPINYSLPYIPLDDLPIISLEKILKDPPAFPVTTDSAHASFDLYLVNHARTVTQREADMEEDCPPSGAMGSFFQDRMSPGELAHLHWKMVASGMILGIAAAGPESGRRRNVFGLCSKAPASSSVSASSEKQKGDEETWVLEMVFFVSCLRLDIANRCVLLDGAVLTRRSTNDEETGRLLDELKGMWNSKSELATTASCYSPQEAADTRAGTDEGSPSTHVPEHEDHDNHNYDNSMNSPIQDLYTTTEGLQLWKELLPAYVERCRTWEHDAQTCEYLLRPPHSLGTEPEVIICTCGNGRSIADNFCTGILPHVWQRLKKHLVRVAISPPFGCPFVEEPFVPGDLLPSPPPYNQPPYNQPPPPPPAAPSKKISKKVHVASKCKNCDRKKRKDGGELNVTCPVCEDREVMYCSRNCQREDSKRHKSPRGECHRGRGKGGEGW</sequence>
<keyword evidence="1" id="KW-0479">Metal-binding</keyword>
<feature type="region of interest" description="Disordered" evidence="4">
    <location>
        <begin position="840"/>
        <end position="867"/>
    </location>
</feature>
<dbReference type="GO" id="GO:0008270">
    <property type="term" value="F:zinc ion binding"/>
    <property type="evidence" value="ECO:0007669"/>
    <property type="project" value="UniProtKB-KW"/>
</dbReference>
<evidence type="ECO:0000256" key="1">
    <source>
        <dbReference type="ARBA" id="ARBA00022723"/>
    </source>
</evidence>
<feature type="region of interest" description="Disordered" evidence="4">
    <location>
        <begin position="910"/>
        <end position="935"/>
    </location>
</feature>
<evidence type="ECO:0000313" key="7">
    <source>
        <dbReference type="Proteomes" id="UP001281003"/>
    </source>
</evidence>
<dbReference type="Pfam" id="PF01753">
    <property type="entry name" value="zf-MYND"/>
    <property type="match status" value="1"/>
</dbReference>
<keyword evidence="2" id="KW-0863">Zinc-finger</keyword>
<evidence type="ECO:0000259" key="5">
    <source>
        <dbReference type="Pfam" id="PF01753"/>
    </source>
</evidence>
<evidence type="ECO:0000313" key="6">
    <source>
        <dbReference type="EMBL" id="KAK3402372.1"/>
    </source>
</evidence>
<reference evidence="6" key="2">
    <citation type="submission" date="2023-07" db="EMBL/GenBank/DDBJ databases">
        <authorList>
            <consortium name="Lawrence Berkeley National Laboratory"/>
            <person name="Haridas S."/>
            <person name="Hensen N."/>
            <person name="Bonometti L."/>
            <person name="Westerberg I."/>
            <person name="Brannstrom I.O."/>
            <person name="Guillou S."/>
            <person name="Cros-Aarteil S."/>
            <person name="Calhoun S."/>
            <person name="Kuo A."/>
            <person name="Mondo S."/>
            <person name="Pangilinan J."/>
            <person name="Riley R."/>
            <person name="LaButti K."/>
            <person name="Andreopoulos B."/>
            <person name="Lipzen A."/>
            <person name="Chen C."/>
            <person name="Yanf M."/>
            <person name="Daum C."/>
            <person name="Ng V."/>
            <person name="Clum A."/>
            <person name="Steindorff A."/>
            <person name="Ohm R."/>
            <person name="Martin F."/>
            <person name="Silar P."/>
            <person name="Natvig D."/>
            <person name="Lalanne C."/>
            <person name="Gautier V."/>
            <person name="Ament-velasquez S.L."/>
            <person name="Kruys A."/>
            <person name="Hutchinson M.I."/>
            <person name="Powell A.J."/>
            <person name="Barry K."/>
            <person name="Miller A.N."/>
            <person name="Grigoriev I.V."/>
            <person name="Debuchy R."/>
            <person name="Gladieux P."/>
            <person name="Thoren M.H."/>
            <person name="Johannesson H."/>
        </authorList>
    </citation>
    <scope>NUCLEOTIDE SEQUENCE</scope>
    <source>
        <strain evidence="6">FGSC 1904</strain>
    </source>
</reference>
<evidence type="ECO:0000256" key="4">
    <source>
        <dbReference type="SAM" id="MobiDB-lite"/>
    </source>
</evidence>
<evidence type="ECO:0000256" key="2">
    <source>
        <dbReference type="ARBA" id="ARBA00022771"/>
    </source>
</evidence>
<dbReference type="Gene3D" id="6.10.140.2220">
    <property type="match status" value="1"/>
</dbReference>
<feature type="region of interest" description="Disordered" evidence="4">
    <location>
        <begin position="693"/>
        <end position="733"/>
    </location>
</feature>
<proteinExistence type="predicted"/>
<name>A0AAE0PM13_SORBR</name>
<keyword evidence="3" id="KW-0862">Zinc</keyword>
<feature type="compositionally biased region" description="Basic and acidic residues" evidence="4">
    <location>
        <begin position="910"/>
        <end position="926"/>
    </location>
</feature>
<feature type="compositionally biased region" description="Pro residues" evidence="4">
    <location>
        <begin position="841"/>
        <end position="861"/>
    </location>
</feature>
<keyword evidence="7" id="KW-1185">Reference proteome</keyword>
<evidence type="ECO:0000256" key="3">
    <source>
        <dbReference type="ARBA" id="ARBA00022833"/>
    </source>
</evidence>
<dbReference type="EMBL" id="JAUTDP010000002">
    <property type="protein sequence ID" value="KAK3402372.1"/>
    <property type="molecule type" value="Genomic_DNA"/>
</dbReference>
<comment type="caution">
    <text evidence="6">The sequence shown here is derived from an EMBL/GenBank/DDBJ whole genome shotgun (WGS) entry which is preliminary data.</text>
</comment>
<dbReference type="InterPro" id="IPR002893">
    <property type="entry name" value="Znf_MYND"/>
</dbReference>
<gene>
    <name evidence="6" type="ORF">B0T20DRAFT_390265</name>
</gene>
<accession>A0AAE0PM13</accession>
<feature type="compositionally biased region" description="Basic and acidic residues" evidence="4">
    <location>
        <begin position="716"/>
        <end position="726"/>
    </location>
</feature>
<feature type="domain" description="MYND-type" evidence="5">
    <location>
        <begin position="876"/>
        <end position="919"/>
    </location>
</feature>